<organism evidence="2 3">
    <name type="scientific">Candidatus Copromonas faecavium</name>
    <name type="common">nom. illeg.</name>
    <dbReference type="NCBI Taxonomy" id="2840740"/>
    <lineage>
        <taxon>Bacteria</taxon>
        <taxon>Bacillati</taxon>
        <taxon>Bacillota</taxon>
        <taxon>Clostridia</taxon>
        <taxon>Lachnospirales</taxon>
        <taxon>Lachnospiraceae</taxon>
        <taxon>Candidatus Copromonas (nom. illeg.)</taxon>
    </lineage>
</organism>
<dbReference type="InterPro" id="IPR006674">
    <property type="entry name" value="HD_domain"/>
</dbReference>
<dbReference type="Gene3D" id="3.40.50.620">
    <property type="entry name" value="HUPs"/>
    <property type="match status" value="1"/>
</dbReference>
<dbReference type="PANTHER" id="PTHR43169:SF2">
    <property type="entry name" value="NAD_GMP SYNTHASE DOMAIN-CONTAINING PROTEIN"/>
    <property type="match status" value="1"/>
</dbReference>
<dbReference type="AlphaFoldDB" id="A0A9D1D623"/>
<dbReference type="EMBL" id="DVGC01000058">
    <property type="protein sequence ID" value="HIR06332.1"/>
    <property type="molecule type" value="Genomic_DNA"/>
</dbReference>
<dbReference type="Pfam" id="PF01966">
    <property type="entry name" value="HD"/>
    <property type="match status" value="1"/>
</dbReference>
<protein>
    <submittedName>
        <fullName evidence="2">HD domain-containing protein</fullName>
    </submittedName>
</protein>
<name>A0A9D1D623_9FIRM</name>
<evidence type="ECO:0000313" key="2">
    <source>
        <dbReference type="EMBL" id="HIR06332.1"/>
    </source>
</evidence>
<reference evidence="2" key="2">
    <citation type="journal article" date="2021" name="PeerJ">
        <title>Extensive microbial diversity within the chicken gut microbiome revealed by metagenomics and culture.</title>
        <authorList>
            <person name="Gilroy R."/>
            <person name="Ravi A."/>
            <person name="Getino M."/>
            <person name="Pursley I."/>
            <person name="Horton D.L."/>
            <person name="Alikhan N.F."/>
            <person name="Baker D."/>
            <person name="Gharbi K."/>
            <person name="Hall N."/>
            <person name="Watson M."/>
            <person name="Adriaenssens E.M."/>
            <person name="Foster-Nyarko E."/>
            <person name="Jarju S."/>
            <person name="Secka A."/>
            <person name="Antonio M."/>
            <person name="Oren A."/>
            <person name="Chaudhuri R.R."/>
            <person name="La Ragione R."/>
            <person name="Hildebrand F."/>
            <person name="Pallen M.J."/>
        </authorList>
    </citation>
    <scope>NUCLEOTIDE SEQUENCE</scope>
    <source>
        <strain evidence="2">CHK180-2868</strain>
    </source>
</reference>
<dbReference type="Gene3D" id="1.10.3210.10">
    <property type="entry name" value="Hypothetical protein af1432"/>
    <property type="match status" value="1"/>
</dbReference>
<reference evidence="2" key="1">
    <citation type="submission" date="2020-10" db="EMBL/GenBank/DDBJ databases">
        <authorList>
            <person name="Gilroy R."/>
        </authorList>
    </citation>
    <scope>NUCLEOTIDE SEQUENCE</scope>
    <source>
        <strain evidence="2">CHK180-2868</strain>
    </source>
</reference>
<dbReference type="SUPFAM" id="SSF109604">
    <property type="entry name" value="HD-domain/PDEase-like"/>
    <property type="match status" value="1"/>
</dbReference>
<proteinExistence type="predicted"/>
<dbReference type="InterPro" id="IPR014729">
    <property type="entry name" value="Rossmann-like_a/b/a_fold"/>
</dbReference>
<dbReference type="InterPro" id="IPR052188">
    <property type="entry name" value="Ni-pincer_cofactor_biosynth"/>
</dbReference>
<dbReference type="PANTHER" id="PTHR43169">
    <property type="entry name" value="EXSB FAMILY PROTEIN"/>
    <property type="match status" value="1"/>
</dbReference>
<dbReference type="CDD" id="cd01990">
    <property type="entry name" value="LarE-like"/>
    <property type="match status" value="1"/>
</dbReference>
<accession>A0A9D1D623</accession>
<dbReference type="GO" id="GO:0016783">
    <property type="term" value="F:sulfurtransferase activity"/>
    <property type="evidence" value="ECO:0007669"/>
    <property type="project" value="InterPro"/>
</dbReference>
<gene>
    <name evidence="2" type="ORF">IAB28_10275</name>
</gene>
<dbReference type="SUPFAM" id="SSF52402">
    <property type="entry name" value="Adenine nucleotide alpha hydrolases-like"/>
    <property type="match status" value="1"/>
</dbReference>
<dbReference type="CDD" id="cd00077">
    <property type="entry name" value="HDc"/>
    <property type="match status" value="1"/>
</dbReference>
<feature type="domain" description="HD" evidence="1">
    <location>
        <begin position="35"/>
        <end position="150"/>
    </location>
</feature>
<evidence type="ECO:0000259" key="1">
    <source>
        <dbReference type="Pfam" id="PF01966"/>
    </source>
</evidence>
<comment type="caution">
    <text evidence="2">The sequence shown here is derived from an EMBL/GenBank/DDBJ whole genome shotgun (WGS) entry which is preliminary data.</text>
</comment>
<dbReference type="InterPro" id="IPR003607">
    <property type="entry name" value="HD/PDEase_dom"/>
</dbReference>
<evidence type="ECO:0000313" key="3">
    <source>
        <dbReference type="Proteomes" id="UP000824250"/>
    </source>
</evidence>
<sequence>MMEQTTSFDAYKQKFKQYAARFDASDGRIALKIVHTDAVVTIMDRLCTLRALPEHTRQLALLCALFHDIGRFEQLCQYNTFLDHKSVDHAALGCQVLKEQEMLKELPESDQKKILTAISNHNRLEIEESAASDEECLTLCRLLRDADKCDIFRVFATDDMKDVIGVPDEAVTGETISPEVLAAIREHRCVDKRIRKTYLDFWVSFLGFFFDLNYPESIVITKNQGYYRMPFDRVIFTNPEGKKQVEEVLEIMETYLRNFSQESAGTSLSLRVPEQLQEFFRLHPKMALAFSGGTDSAYLLYAAQTCGCQVRAYYVSTSFQPEFELEDARRLALELGADIKILTLDVLQQDSVRANPKDRCYYCKNAIFHEILSAAASDGFTEIMDGTNASDDADDRPGMRALKELKVLSPLRLCGVTKKALREYSRNAGLFTWNKPAYACLATRIPAGTAINSAILSDVEWAETELSRLGFFDFRVRVRKEDETETSTSWSARLQITEAQLPLLLEKRSVLLSLLKTRFDSVSLDLELRAPSC</sequence>
<dbReference type="InterPro" id="IPR005232">
    <property type="entry name" value="LarE"/>
</dbReference>
<dbReference type="Proteomes" id="UP000824250">
    <property type="component" value="Unassembled WGS sequence"/>
</dbReference>